<proteinExistence type="predicted"/>
<dbReference type="EMBL" id="CAJVPM010013208">
    <property type="protein sequence ID" value="CAG8593506.1"/>
    <property type="molecule type" value="Genomic_DNA"/>
</dbReference>
<sequence>MSGGDKFLHICYTSYHYYEYKGLFKCKQRNKESPEKRDKLNKEDKIPICDLCKLKHFRCKGKKYDIKDIGTKKEKIQYIRQKYIVSSNYKDTKLSWVINTPKVIRDVALMDLFKNIKSNHVLKRHFYICIPTNIEKFEVTNEDIVSFDPGVRTLLTEYDPKRNILEFGNNDIEKIKTRCKRYDKLQSFLKLDKRLLSQDCKIYLQELSDYVVAKIRNPRY</sequence>
<gene>
    <name evidence="1" type="ORF">SCALOS_LOCUS6669</name>
</gene>
<evidence type="ECO:0000313" key="1">
    <source>
        <dbReference type="EMBL" id="CAG8593506.1"/>
    </source>
</evidence>
<reference evidence="1" key="1">
    <citation type="submission" date="2021-06" db="EMBL/GenBank/DDBJ databases">
        <authorList>
            <person name="Kallberg Y."/>
            <person name="Tangrot J."/>
            <person name="Rosling A."/>
        </authorList>
    </citation>
    <scope>NUCLEOTIDE SEQUENCE</scope>
    <source>
        <strain evidence="1">AU212A</strain>
    </source>
</reference>
<evidence type="ECO:0000313" key="2">
    <source>
        <dbReference type="Proteomes" id="UP000789860"/>
    </source>
</evidence>
<accession>A0ACA9ML16</accession>
<keyword evidence="2" id="KW-1185">Reference proteome</keyword>
<feature type="non-terminal residue" evidence="1">
    <location>
        <position position="220"/>
    </location>
</feature>
<comment type="caution">
    <text evidence="1">The sequence shown here is derived from an EMBL/GenBank/DDBJ whole genome shotgun (WGS) entry which is preliminary data.</text>
</comment>
<protein>
    <submittedName>
        <fullName evidence="1">1873_t:CDS:1</fullName>
    </submittedName>
</protein>
<dbReference type="Proteomes" id="UP000789860">
    <property type="component" value="Unassembled WGS sequence"/>
</dbReference>
<name>A0ACA9ML16_9GLOM</name>
<organism evidence="1 2">
    <name type="scientific">Scutellospora calospora</name>
    <dbReference type="NCBI Taxonomy" id="85575"/>
    <lineage>
        <taxon>Eukaryota</taxon>
        <taxon>Fungi</taxon>
        <taxon>Fungi incertae sedis</taxon>
        <taxon>Mucoromycota</taxon>
        <taxon>Glomeromycotina</taxon>
        <taxon>Glomeromycetes</taxon>
        <taxon>Diversisporales</taxon>
        <taxon>Gigasporaceae</taxon>
        <taxon>Scutellospora</taxon>
    </lineage>
</organism>